<sequence>MPPRARKSAASSVASSSSSSKSKPSSAASNKKAAGGRGSSASKASAPSSKSRPTAAAKGRNSNGRSKQTPIYVEESDEQSDDVDDGQDDSADDFQIVDDKDDELDPDEEEEEEAAISDDDTNYGSSKKKGKSTPLKRKATSAPSSTNKKRKTATEDDDDDDDDDGFDDDEDDPKADRKSYGFVKAGIAAPTTGHVPPNQVSPHLFNLLRDLKDPAKNDREWFKARDKLWRYCEKTWLDFIETLTENIMEKGDDTIPFLPPKDINYRIYRDVRFSASKVPYKTEVQATFSRAGRKGNWAGYHLSVSPGGRTYVAGGKWSPDKEELGRIRQNILDDSALGKELKQVVSAKEFVKMFGKPVKNTADIEEGKRQNIWGFSDQLKIAPKIPGLKPDHKDMHWLRLRSFVASHYFTDEEVLSAGFQDRVCEVVRTMRPLTSVLNRMVFGEDVDGPVGGGEEGAEAEAEEEEELEEEEEEEEEEEDGGD</sequence>
<reference evidence="2" key="3">
    <citation type="submission" date="2020-10" db="EMBL/GenBank/DDBJ databases">
        <authorList>
            <person name="Sedaghatjoo S."/>
        </authorList>
    </citation>
    <scope>NUCLEOTIDE SEQUENCE</scope>
    <source>
        <strain evidence="2">AZH3</strain>
    </source>
</reference>
<feature type="region of interest" description="Disordered" evidence="1">
    <location>
        <begin position="1"/>
        <end position="178"/>
    </location>
</feature>
<keyword evidence="5" id="KW-1185">Reference proteome</keyword>
<evidence type="ECO:0000313" key="4">
    <source>
        <dbReference type="Proteomes" id="UP000077671"/>
    </source>
</evidence>
<accession>A0A177UTP0</accession>
<evidence type="ECO:0008006" key="6">
    <source>
        <dbReference type="Google" id="ProtNLM"/>
    </source>
</evidence>
<name>A0A177UTP0_9BASI</name>
<feature type="compositionally biased region" description="Acidic residues" evidence="1">
    <location>
        <begin position="74"/>
        <end position="121"/>
    </location>
</feature>
<feature type="compositionally biased region" description="Acidic residues" evidence="1">
    <location>
        <begin position="455"/>
        <end position="482"/>
    </location>
</feature>
<feature type="compositionally biased region" description="Low complexity" evidence="1">
    <location>
        <begin position="8"/>
        <end position="58"/>
    </location>
</feature>
<dbReference type="NCBIfam" id="TIGR02453">
    <property type="entry name" value="TIGR02453 family protein"/>
    <property type="match status" value="1"/>
</dbReference>
<dbReference type="Proteomes" id="UP000077671">
    <property type="component" value="Unassembled WGS sequence"/>
</dbReference>
<dbReference type="InterPro" id="IPR012808">
    <property type="entry name" value="CHP02453"/>
</dbReference>
<proteinExistence type="predicted"/>
<reference evidence="3" key="1">
    <citation type="submission" date="2016-04" db="EMBL/GenBank/DDBJ databases">
        <authorList>
            <person name="Nguyen H.D."/>
            <person name="Kesanakurti P."/>
            <person name="Cullis J."/>
            <person name="Levesque C.A."/>
            <person name="Hambleton S."/>
        </authorList>
    </citation>
    <scope>NUCLEOTIDE SEQUENCE</scope>
    <source>
        <strain evidence="3">DAOMC 238032</strain>
    </source>
</reference>
<gene>
    <name evidence="3" type="ORF">A4X03_0g3608</name>
    <name evidence="2" type="ORF">JKIAZH3_G7815</name>
</gene>
<feature type="compositionally biased region" description="Acidic residues" evidence="1">
    <location>
        <begin position="155"/>
        <end position="173"/>
    </location>
</feature>
<dbReference type="PANTHER" id="PTHR36452">
    <property type="entry name" value="CHROMOSOME 12, WHOLE GENOME SHOTGUN SEQUENCE"/>
    <property type="match status" value="1"/>
</dbReference>
<comment type="caution">
    <text evidence="3">The sequence shown here is derived from an EMBL/GenBank/DDBJ whole genome shotgun (WGS) entry which is preliminary data.</text>
</comment>
<evidence type="ECO:0000313" key="5">
    <source>
        <dbReference type="Proteomes" id="UP000836402"/>
    </source>
</evidence>
<evidence type="ECO:0000313" key="3">
    <source>
        <dbReference type="EMBL" id="KAE8261026.1"/>
    </source>
</evidence>
<dbReference type="Proteomes" id="UP000836402">
    <property type="component" value="Unassembled WGS sequence"/>
</dbReference>
<protein>
    <recommendedName>
        <fullName evidence="6">DUF2461 domain-containing protein</fullName>
    </recommendedName>
</protein>
<evidence type="ECO:0000256" key="1">
    <source>
        <dbReference type="SAM" id="MobiDB-lite"/>
    </source>
</evidence>
<organism evidence="3 4">
    <name type="scientific">Tilletia caries</name>
    <name type="common">wheat bunt fungus</name>
    <dbReference type="NCBI Taxonomy" id="13290"/>
    <lineage>
        <taxon>Eukaryota</taxon>
        <taxon>Fungi</taxon>
        <taxon>Dikarya</taxon>
        <taxon>Basidiomycota</taxon>
        <taxon>Ustilaginomycotina</taxon>
        <taxon>Exobasidiomycetes</taxon>
        <taxon>Tilletiales</taxon>
        <taxon>Tilletiaceae</taxon>
        <taxon>Tilletia</taxon>
    </lineage>
</organism>
<reference evidence="3" key="2">
    <citation type="journal article" date="2019" name="IMA Fungus">
        <title>Genome sequencing and comparison of five Tilletia species to identify candidate genes for the detection of regulated species infecting wheat.</title>
        <authorList>
            <person name="Nguyen H.D.T."/>
            <person name="Sultana T."/>
            <person name="Kesanakurti P."/>
            <person name="Hambleton S."/>
        </authorList>
    </citation>
    <scope>NUCLEOTIDE SEQUENCE</scope>
    <source>
        <strain evidence="3">DAOMC 238032</strain>
    </source>
</reference>
<dbReference type="AlphaFoldDB" id="A0A177UTP0"/>
<dbReference type="PANTHER" id="PTHR36452:SF1">
    <property type="entry name" value="DUF2461 DOMAIN-CONTAINING PROTEIN"/>
    <property type="match status" value="1"/>
</dbReference>
<dbReference type="EMBL" id="CAJHJG010003773">
    <property type="protein sequence ID" value="CAD6935343.1"/>
    <property type="molecule type" value="Genomic_DNA"/>
</dbReference>
<feature type="compositionally biased region" description="Basic residues" evidence="1">
    <location>
        <begin position="126"/>
        <end position="139"/>
    </location>
</feature>
<feature type="compositionally biased region" description="Polar residues" evidence="1">
    <location>
        <begin position="60"/>
        <end position="69"/>
    </location>
</feature>
<dbReference type="EMBL" id="LWDD02000427">
    <property type="protein sequence ID" value="KAE8261026.1"/>
    <property type="molecule type" value="Genomic_DNA"/>
</dbReference>
<feature type="region of interest" description="Disordered" evidence="1">
    <location>
        <begin position="444"/>
        <end position="482"/>
    </location>
</feature>
<evidence type="ECO:0000313" key="2">
    <source>
        <dbReference type="EMBL" id="CAD6935343.1"/>
    </source>
</evidence>
<dbReference type="Pfam" id="PF09365">
    <property type="entry name" value="DUF2461"/>
    <property type="match status" value="1"/>
</dbReference>